<dbReference type="EMBL" id="KZ613495">
    <property type="protein sequence ID" value="PMD18305.1"/>
    <property type="molecule type" value="Genomic_DNA"/>
</dbReference>
<proteinExistence type="predicted"/>
<feature type="transmembrane region" description="Helical" evidence="1">
    <location>
        <begin position="52"/>
        <end position="75"/>
    </location>
</feature>
<name>A0A2J6PWA7_9HELO</name>
<dbReference type="PANTHER" id="PTHR42024">
    <property type="entry name" value="AMINO ACID PERMEASE_ SLC12A DOMAIN-CONTAINING PROTEIN"/>
    <property type="match status" value="1"/>
</dbReference>
<feature type="transmembrane region" description="Helical" evidence="1">
    <location>
        <begin position="21"/>
        <end position="46"/>
    </location>
</feature>
<keyword evidence="3" id="KW-1185">Reference proteome</keyword>
<evidence type="ECO:0000256" key="1">
    <source>
        <dbReference type="SAM" id="Phobius"/>
    </source>
</evidence>
<feature type="transmembrane region" description="Helical" evidence="1">
    <location>
        <begin position="127"/>
        <end position="151"/>
    </location>
</feature>
<sequence>MDPVAQDGAFVELPYTLHDRYFSIAIAWTIILLPPLFLNLALFYGLWYGTTLSHMIILAIPAAIFGVATIINVFFRVRKLVIRSPQYRPLNSPRWALDPFQWGYNLGIVLVTAELVSGLVVPGGPYLRVLAMAGSTLMFELAVLALISLILHATHAGSPFQLGSIPAGERVRPVIYYIVEDVVAVDGGGGIEYRKAFDARYISSVRFQKMIYWLTVKWMVGFFLIGAGVTGAVFGVKKREIAYGVGWGAPFFMAGLMVLSTVWYVKRCLRKEKNHFGTEL</sequence>
<dbReference type="Proteomes" id="UP000235672">
    <property type="component" value="Unassembled WGS sequence"/>
</dbReference>
<dbReference type="OrthoDB" id="4838853at2759"/>
<dbReference type="STRING" id="1745343.A0A2J6PWA7"/>
<organism evidence="2 3">
    <name type="scientific">Hyaloscypha hepaticicola</name>
    <dbReference type="NCBI Taxonomy" id="2082293"/>
    <lineage>
        <taxon>Eukaryota</taxon>
        <taxon>Fungi</taxon>
        <taxon>Dikarya</taxon>
        <taxon>Ascomycota</taxon>
        <taxon>Pezizomycotina</taxon>
        <taxon>Leotiomycetes</taxon>
        <taxon>Helotiales</taxon>
        <taxon>Hyaloscyphaceae</taxon>
        <taxon>Hyaloscypha</taxon>
    </lineage>
</organism>
<gene>
    <name evidence="2" type="ORF">NA56DRAFT_577402</name>
</gene>
<feature type="transmembrane region" description="Helical" evidence="1">
    <location>
        <begin position="241"/>
        <end position="265"/>
    </location>
</feature>
<feature type="transmembrane region" description="Helical" evidence="1">
    <location>
        <begin position="102"/>
        <end position="121"/>
    </location>
</feature>
<feature type="transmembrane region" description="Helical" evidence="1">
    <location>
        <begin position="210"/>
        <end position="235"/>
    </location>
</feature>
<dbReference type="PANTHER" id="PTHR42024:SF1">
    <property type="entry name" value="AMINO ACID PERMEASE_ SLC12A DOMAIN-CONTAINING PROTEIN"/>
    <property type="match status" value="1"/>
</dbReference>
<reference evidence="2 3" key="1">
    <citation type="submission" date="2016-05" db="EMBL/GenBank/DDBJ databases">
        <title>A degradative enzymes factory behind the ericoid mycorrhizal symbiosis.</title>
        <authorList>
            <consortium name="DOE Joint Genome Institute"/>
            <person name="Martino E."/>
            <person name="Morin E."/>
            <person name="Grelet G."/>
            <person name="Kuo A."/>
            <person name="Kohler A."/>
            <person name="Daghino S."/>
            <person name="Barry K."/>
            <person name="Choi C."/>
            <person name="Cichocki N."/>
            <person name="Clum A."/>
            <person name="Copeland A."/>
            <person name="Hainaut M."/>
            <person name="Haridas S."/>
            <person name="Labutti K."/>
            <person name="Lindquist E."/>
            <person name="Lipzen A."/>
            <person name="Khouja H.-R."/>
            <person name="Murat C."/>
            <person name="Ohm R."/>
            <person name="Olson A."/>
            <person name="Spatafora J."/>
            <person name="Veneault-Fourrey C."/>
            <person name="Henrissat B."/>
            <person name="Grigoriev I."/>
            <person name="Martin F."/>
            <person name="Perotto S."/>
        </authorList>
    </citation>
    <scope>NUCLEOTIDE SEQUENCE [LARGE SCALE GENOMIC DNA]</scope>
    <source>
        <strain evidence="2 3">UAMH 7357</strain>
    </source>
</reference>
<keyword evidence="1" id="KW-0812">Transmembrane</keyword>
<protein>
    <submittedName>
        <fullName evidence="2">Uncharacterized protein</fullName>
    </submittedName>
</protein>
<evidence type="ECO:0000313" key="3">
    <source>
        <dbReference type="Proteomes" id="UP000235672"/>
    </source>
</evidence>
<evidence type="ECO:0000313" key="2">
    <source>
        <dbReference type="EMBL" id="PMD18305.1"/>
    </source>
</evidence>
<keyword evidence="1" id="KW-0472">Membrane</keyword>
<dbReference type="AlphaFoldDB" id="A0A2J6PWA7"/>
<accession>A0A2J6PWA7</accession>
<keyword evidence="1" id="KW-1133">Transmembrane helix</keyword>